<dbReference type="Pfam" id="PF19717">
    <property type="entry name" value="DUF6212"/>
    <property type="match status" value="1"/>
</dbReference>
<protein>
    <submittedName>
        <fullName evidence="1">Uncharacterized protein</fullName>
    </submittedName>
</protein>
<accession>A0A6L6ITV7</accession>
<gene>
    <name evidence="1" type="ORF">GL284_02150</name>
</gene>
<evidence type="ECO:0000313" key="2">
    <source>
        <dbReference type="Proteomes" id="UP000478740"/>
    </source>
</evidence>
<organism evidence="1 2">
    <name type="scientific">Paracoccus shanxieyensis</name>
    <dbReference type="NCBI Taxonomy" id="2675752"/>
    <lineage>
        <taxon>Bacteria</taxon>
        <taxon>Pseudomonadati</taxon>
        <taxon>Pseudomonadota</taxon>
        <taxon>Alphaproteobacteria</taxon>
        <taxon>Rhodobacterales</taxon>
        <taxon>Paracoccaceae</taxon>
        <taxon>Paracoccus</taxon>
    </lineage>
</organism>
<evidence type="ECO:0000313" key="1">
    <source>
        <dbReference type="EMBL" id="MTH63068.1"/>
    </source>
</evidence>
<sequence>MSTLIVDARVEDIARRLLPESVEIKLFDVVTRKFADGPVVNGAVIGAVAALDEKKSIKAALAKGPFAKVDIFEINPDEPKAFSQTIIQLLLGELSTARRDIGEARLAAAQLRSESLGTKARLREIENLLYGLGNPQVSNALAWQPSGRALELAAPDHAMQFLPIDAVGLSAVDLWFPERVMPVIADLSVALVDAADRVYPLNVVAPELGFETGWLRFSLPSPVEGIGRNGRLRIEVQGDTRIALGLALPVPDPRFQVSGPNGPAAEETLALRVWRSLGGVRLPPCTPALSGSRAVSIATTRFVTPQALPRPEIFSLPMTAADHVSTALWENENAILVHPSRSGPVCAVIRDVDLAGLSHISALVTVGHARAPSLNFAIGVAPHGKVDEDGFWQRRIGPWVSGLPAQGWAQAHCIPVDPILGRADLLLAVSLATDVPNDLSWGLFRGFRISCDDIQGRAA</sequence>
<dbReference type="Proteomes" id="UP000478740">
    <property type="component" value="Unassembled WGS sequence"/>
</dbReference>
<reference evidence="1 2" key="1">
    <citation type="submission" date="2019-11" db="EMBL/GenBank/DDBJ databases">
        <authorList>
            <person name="Dong K."/>
        </authorList>
    </citation>
    <scope>NUCLEOTIDE SEQUENCE [LARGE SCALE GENOMIC DNA]</scope>
    <source>
        <strain evidence="1 2">DK608</strain>
    </source>
</reference>
<dbReference type="InterPro" id="IPR046184">
    <property type="entry name" value="DUF6212"/>
</dbReference>
<comment type="caution">
    <text evidence="1">The sequence shown here is derived from an EMBL/GenBank/DDBJ whole genome shotgun (WGS) entry which is preliminary data.</text>
</comment>
<keyword evidence="2" id="KW-1185">Reference proteome</keyword>
<name>A0A6L6ITV7_9RHOB</name>
<dbReference type="EMBL" id="WMII01000002">
    <property type="protein sequence ID" value="MTH63068.1"/>
    <property type="molecule type" value="Genomic_DNA"/>
</dbReference>
<proteinExistence type="predicted"/>
<dbReference type="RefSeq" id="WP_155043018.1">
    <property type="nucleotide sequence ID" value="NZ_WMIH01000017.1"/>
</dbReference>
<dbReference type="AlphaFoldDB" id="A0A6L6ITV7"/>